<dbReference type="Pfam" id="PF00929">
    <property type="entry name" value="RNase_T"/>
    <property type="match status" value="1"/>
</dbReference>
<dbReference type="Gene3D" id="3.30.420.10">
    <property type="entry name" value="Ribonuclease H-like superfamily/Ribonuclease H"/>
    <property type="match status" value="1"/>
</dbReference>
<proteinExistence type="predicted"/>
<sequence length="244" mass="28369">MLAIVFDLETIRTHQKGQERHIIEIGAVKVDLNDEKPSVIDTFQQYIIPPTKYIPKSSRKMIGMEKEDMYKSIPLQQAIKKFIKWLENDDYYLCTWSRSDLDIIQHNYDVNRFNVSWIKNYNDIQLPISKALTGMDGVLGLKKAIELGGIPIEGKWHSGLSDAINTARLLIKYKENVLLQQKSIFEVFSIFHCPLFKTCRVCGETKYHNQFNSKMNICIPCETEKKLHSERKQLLLSKKSESKI</sequence>
<dbReference type="PANTHER" id="PTHR23044">
    <property type="entry name" value="3'-5' EXONUCLEASE ERI1-RELATED"/>
    <property type="match status" value="1"/>
</dbReference>
<evidence type="ECO:0000259" key="4">
    <source>
        <dbReference type="SMART" id="SM00479"/>
    </source>
</evidence>
<evidence type="ECO:0000313" key="6">
    <source>
        <dbReference type="Proteomes" id="UP001341444"/>
    </source>
</evidence>
<organism evidence="5 6">
    <name type="scientific">Heyndrickxia acidicola</name>
    <dbReference type="NCBI Taxonomy" id="209389"/>
    <lineage>
        <taxon>Bacteria</taxon>
        <taxon>Bacillati</taxon>
        <taxon>Bacillota</taxon>
        <taxon>Bacilli</taxon>
        <taxon>Bacillales</taxon>
        <taxon>Bacillaceae</taxon>
        <taxon>Heyndrickxia</taxon>
    </lineage>
</organism>
<reference evidence="5 6" key="1">
    <citation type="submission" date="2023-03" db="EMBL/GenBank/DDBJ databases">
        <title>Bacillus Genome Sequencing.</title>
        <authorList>
            <person name="Dunlap C."/>
        </authorList>
    </citation>
    <scope>NUCLEOTIDE SEQUENCE [LARGE SCALE GENOMIC DNA]</scope>
    <source>
        <strain evidence="5 6">B-23453</strain>
    </source>
</reference>
<keyword evidence="3 5" id="KW-0269">Exonuclease</keyword>
<dbReference type="SUPFAM" id="SSF53098">
    <property type="entry name" value="Ribonuclease H-like"/>
    <property type="match status" value="1"/>
</dbReference>
<accession>A0ABU6ML65</accession>
<dbReference type="InterPro" id="IPR047201">
    <property type="entry name" value="ERI-1_3'hExo-like"/>
</dbReference>
<dbReference type="SMART" id="SM00479">
    <property type="entry name" value="EXOIII"/>
    <property type="match status" value="1"/>
</dbReference>
<dbReference type="EMBL" id="JARMAB010000032">
    <property type="protein sequence ID" value="MED1205429.1"/>
    <property type="molecule type" value="Genomic_DNA"/>
</dbReference>
<evidence type="ECO:0000313" key="5">
    <source>
        <dbReference type="EMBL" id="MED1205429.1"/>
    </source>
</evidence>
<evidence type="ECO:0000256" key="2">
    <source>
        <dbReference type="ARBA" id="ARBA00022801"/>
    </source>
</evidence>
<dbReference type="GO" id="GO:0004527">
    <property type="term" value="F:exonuclease activity"/>
    <property type="evidence" value="ECO:0007669"/>
    <property type="project" value="UniProtKB-KW"/>
</dbReference>
<dbReference type="InterPro" id="IPR051274">
    <property type="entry name" value="3-5_Exoribonuclease"/>
</dbReference>
<dbReference type="InterPro" id="IPR013520">
    <property type="entry name" value="Ribonucl_H"/>
</dbReference>
<keyword evidence="2" id="KW-0378">Hydrolase</keyword>
<protein>
    <submittedName>
        <fullName evidence="5">Exonuclease domain-containing protein</fullName>
    </submittedName>
</protein>
<evidence type="ECO:0000256" key="1">
    <source>
        <dbReference type="ARBA" id="ARBA00022722"/>
    </source>
</evidence>
<dbReference type="InterPro" id="IPR036397">
    <property type="entry name" value="RNaseH_sf"/>
</dbReference>
<name>A0ABU6ML65_9BACI</name>
<dbReference type="InterPro" id="IPR012337">
    <property type="entry name" value="RNaseH-like_sf"/>
</dbReference>
<dbReference type="PANTHER" id="PTHR23044:SF61">
    <property type="entry name" value="3'-5' EXORIBONUCLEASE 1-RELATED"/>
    <property type="match status" value="1"/>
</dbReference>
<dbReference type="Proteomes" id="UP001341444">
    <property type="component" value="Unassembled WGS sequence"/>
</dbReference>
<keyword evidence="1" id="KW-0540">Nuclease</keyword>
<keyword evidence="6" id="KW-1185">Reference proteome</keyword>
<gene>
    <name evidence="5" type="ORF">P4T90_20470</name>
</gene>
<dbReference type="CDD" id="cd06133">
    <property type="entry name" value="ERI-1_3'hExo_like"/>
    <property type="match status" value="1"/>
</dbReference>
<evidence type="ECO:0000256" key="3">
    <source>
        <dbReference type="ARBA" id="ARBA00022839"/>
    </source>
</evidence>
<comment type="caution">
    <text evidence="5">The sequence shown here is derived from an EMBL/GenBank/DDBJ whole genome shotgun (WGS) entry which is preliminary data.</text>
</comment>
<feature type="domain" description="Exonuclease" evidence="4">
    <location>
        <begin position="2"/>
        <end position="179"/>
    </location>
</feature>
<dbReference type="RefSeq" id="WP_066263097.1">
    <property type="nucleotide sequence ID" value="NZ_JARMAB010000032.1"/>
</dbReference>